<dbReference type="Proteomes" id="UP000270697">
    <property type="component" value="Unassembled WGS sequence"/>
</dbReference>
<sequence>MSLRPAADFARNRLRFHCSGAVSGYSTAKYSRAVTCGSGAALVPSGAGPSRLEAA</sequence>
<dbReference type="AlphaFoldDB" id="A0A1I5DF58"/>
<evidence type="ECO:0000313" key="4">
    <source>
        <dbReference type="Proteomes" id="UP000270697"/>
    </source>
</evidence>
<dbReference type="STRING" id="455193.SAMN05421805_108117"/>
<gene>
    <name evidence="1" type="ORF">ATL45_3473</name>
    <name evidence="2" type="ORF">SAMN05421805_108117</name>
</gene>
<organism evidence="2 3">
    <name type="scientific">Saccharopolyspora antimicrobica</name>
    <dbReference type="NCBI Taxonomy" id="455193"/>
    <lineage>
        <taxon>Bacteria</taxon>
        <taxon>Bacillati</taxon>
        <taxon>Actinomycetota</taxon>
        <taxon>Actinomycetes</taxon>
        <taxon>Pseudonocardiales</taxon>
        <taxon>Pseudonocardiaceae</taxon>
        <taxon>Saccharopolyspora</taxon>
    </lineage>
</organism>
<dbReference type="EMBL" id="FOUP01000008">
    <property type="protein sequence ID" value="SFN97885.1"/>
    <property type="molecule type" value="Genomic_DNA"/>
</dbReference>
<name>A0A1I5DF58_9PSEU</name>
<evidence type="ECO:0000313" key="1">
    <source>
        <dbReference type="EMBL" id="RKT85137.1"/>
    </source>
</evidence>
<proteinExistence type="predicted"/>
<reference evidence="2 3" key="1">
    <citation type="submission" date="2016-10" db="EMBL/GenBank/DDBJ databases">
        <authorList>
            <person name="de Groot N.N."/>
        </authorList>
    </citation>
    <scope>NUCLEOTIDE SEQUENCE [LARGE SCALE GENOMIC DNA]</scope>
    <source>
        <strain evidence="2 3">CPCC 201259</strain>
    </source>
</reference>
<reference evidence="1 4" key="2">
    <citation type="submission" date="2018-10" db="EMBL/GenBank/DDBJ databases">
        <title>Sequencing the genomes of 1000 actinobacteria strains.</title>
        <authorList>
            <person name="Klenk H.-P."/>
        </authorList>
    </citation>
    <scope>NUCLEOTIDE SEQUENCE [LARGE SCALE GENOMIC DNA]</scope>
    <source>
        <strain evidence="1 4">DSM 45119</strain>
    </source>
</reference>
<evidence type="ECO:0000313" key="2">
    <source>
        <dbReference type="EMBL" id="SFN97885.1"/>
    </source>
</evidence>
<keyword evidence="4" id="KW-1185">Reference proteome</keyword>
<dbReference type="Proteomes" id="UP000199398">
    <property type="component" value="Unassembled WGS sequence"/>
</dbReference>
<evidence type="ECO:0000313" key="3">
    <source>
        <dbReference type="Proteomes" id="UP000199398"/>
    </source>
</evidence>
<accession>A0A1I5DF58</accession>
<dbReference type="EMBL" id="RBXX01000002">
    <property type="protein sequence ID" value="RKT85137.1"/>
    <property type="molecule type" value="Genomic_DNA"/>
</dbReference>
<protein>
    <submittedName>
        <fullName evidence="2">Uncharacterized protein</fullName>
    </submittedName>
</protein>